<feature type="domain" description="PSP proline-rich" evidence="2">
    <location>
        <begin position="303"/>
        <end position="356"/>
    </location>
</feature>
<dbReference type="SMART" id="SM00581">
    <property type="entry name" value="PSP"/>
    <property type="match status" value="1"/>
</dbReference>
<evidence type="ECO:0000259" key="2">
    <source>
        <dbReference type="SMART" id="SM00581"/>
    </source>
</evidence>
<dbReference type="GO" id="GO:0005634">
    <property type="term" value="C:nucleus"/>
    <property type="evidence" value="ECO:0007669"/>
    <property type="project" value="InterPro"/>
</dbReference>
<dbReference type="GeneID" id="20641479"/>
<dbReference type="InterPro" id="IPR007180">
    <property type="entry name" value="DUF382"/>
</dbReference>
<dbReference type="PANTHER" id="PTHR12785">
    <property type="entry name" value="SPLICING FACTOR 3B"/>
    <property type="match status" value="1"/>
</dbReference>
<dbReference type="STRING" id="1094619.G4Z0L8"/>
<dbReference type="Proteomes" id="UP000002640">
    <property type="component" value="Unassembled WGS sequence"/>
</dbReference>
<feature type="region of interest" description="Disordered" evidence="1">
    <location>
        <begin position="117"/>
        <end position="158"/>
    </location>
</feature>
<feature type="compositionally biased region" description="Acidic residues" evidence="1">
    <location>
        <begin position="133"/>
        <end position="149"/>
    </location>
</feature>
<gene>
    <name evidence="3" type="ORF">PHYSODRAFT_297360</name>
</gene>
<dbReference type="PANTHER" id="PTHR12785:SF6">
    <property type="entry name" value="SPLICING FACTOR 3B SUBUNIT 2"/>
    <property type="match status" value="1"/>
</dbReference>
<dbReference type="Pfam" id="PF04037">
    <property type="entry name" value="DUF382"/>
    <property type="match status" value="1"/>
</dbReference>
<dbReference type="EMBL" id="JH159152">
    <property type="protein sequence ID" value="EGZ25867.1"/>
    <property type="molecule type" value="Genomic_DNA"/>
</dbReference>
<feature type="region of interest" description="Disordered" evidence="1">
    <location>
        <begin position="419"/>
        <end position="453"/>
    </location>
</feature>
<dbReference type="InterPro" id="IPR052584">
    <property type="entry name" value="U2_snRNP_Complex_Component"/>
</dbReference>
<keyword evidence="4" id="KW-1185">Reference proteome</keyword>
<proteinExistence type="predicted"/>
<evidence type="ECO:0000313" key="4">
    <source>
        <dbReference type="Proteomes" id="UP000002640"/>
    </source>
</evidence>
<dbReference type="OMA" id="MASTHTY"/>
<name>G4Z0L8_PHYSP</name>
<feature type="compositionally biased region" description="Low complexity" evidence="1">
    <location>
        <begin position="32"/>
        <end position="47"/>
    </location>
</feature>
<feature type="compositionally biased region" description="Basic and acidic residues" evidence="1">
    <location>
        <begin position="575"/>
        <end position="586"/>
    </location>
</feature>
<reference evidence="3 4" key="1">
    <citation type="journal article" date="2006" name="Science">
        <title>Phytophthora genome sequences uncover evolutionary origins and mechanisms of pathogenesis.</title>
        <authorList>
            <person name="Tyler B.M."/>
            <person name="Tripathy S."/>
            <person name="Zhang X."/>
            <person name="Dehal P."/>
            <person name="Jiang R.H."/>
            <person name="Aerts A."/>
            <person name="Arredondo F.D."/>
            <person name="Baxter L."/>
            <person name="Bensasson D."/>
            <person name="Beynon J.L."/>
            <person name="Chapman J."/>
            <person name="Damasceno C.M."/>
            <person name="Dorrance A.E."/>
            <person name="Dou D."/>
            <person name="Dickerman A.W."/>
            <person name="Dubchak I.L."/>
            <person name="Garbelotto M."/>
            <person name="Gijzen M."/>
            <person name="Gordon S.G."/>
            <person name="Govers F."/>
            <person name="Grunwald N.J."/>
            <person name="Huang W."/>
            <person name="Ivors K.L."/>
            <person name="Jones R.W."/>
            <person name="Kamoun S."/>
            <person name="Krampis K."/>
            <person name="Lamour K.H."/>
            <person name="Lee M.K."/>
            <person name="McDonald W.H."/>
            <person name="Medina M."/>
            <person name="Meijer H.J."/>
            <person name="Nordberg E.K."/>
            <person name="Maclean D.J."/>
            <person name="Ospina-Giraldo M.D."/>
            <person name="Morris P.F."/>
            <person name="Phuntumart V."/>
            <person name="Putnam N.H."/>
            <person name="Rash S."/>
            <person name="Rose J.K."/>
            <person name="Sakihama Y."/>
            <person name="Salamov A.A."/>
            <person name="Savidor A."/>
            <person name="Scheuring C.F."/>
            <person name="Smith B.M."/>
            <person name="Sobral B.W."/>
            <person name="Terry A."/>
            <person name="Torto-Alalibo T.A."/>
            <person name="Win J."/>
            <person name="Xu Z."/>
            <person name="Zhang H."/>
            <person name="Grigoriev I.V."/>
            <person name="Rokhsar D.S."/>
            <person name="Boore J.L."/>
        </authorList>
    </citation>
    <scope>NUCLEOTIDE SEQUENCE [LARGE SCALE GENOMIC DNA]</scope>
    <source>
        <strain evidence="3 4">P6497</strain>
    </source>
</reference>
<feature type="compositionally biased region" description="Acidic residues" evidence="1">
    <location>
        <begin position="426"/>
        <end position="453"/>
    </location>
</feature>
<evidence type="ECO:0000256" key="1">
    <source>
        <dbReference type="SAM" id="MobiDB-lite"/>
    </source>
</evidence>
<feature type="region of interest" description="Disordered" evidence="1">
    <location>
        <begin position="1"/>
        <end position="56"/>
    </location>
</feature>
<feature type="compositionally biased region" description="Basic and acidic residues" evidence="1">
    <location>
        <begin position="537"/>
        <end position="547"/>
    </location>
</feature>
<evidence type="ECO:0000313" key="3">
    <source>
        <dbReference type="EMBL" id="EGZ25867.1"/>
    </source>
</evidence>
<dbReference type="Pfam" id="PF04046">
    <property type="entry name" value="PSP"/>
    <property type="match status" value="1"/>
</dbReference>
<dbReference type="InParanoid" id="G4Z0L8"/>
<feature type="compositionally biased region" description="Basic residues" evidence="1">
    <location>
        <begin position="9"/>
        <end position="19"/>
    </location>
</feature>
<protein>
    <recommendedName>
        <fullName evidence="2">PSP proline-rich domain-containing protein</fullName>
    </recommendedName>
</protein>
<sequence>MAGSGLTKNQRRRLKKRAQRQAEANGVKTEPVGAAAVASSSSNGSSGPTEDAAPDVEVEYVSADLSKELALPQDDPAYEEMMRVFGKFSSAEELCGATDNEVRPLPRAQDIYLSVLVGPTHDGKDDEKKEKGEDEGEDGQEAKEDEEEQTLSKKARKKSKRLSVAELKQLVAYPDVVEAHDVTSADPRLLVYLKSYRNTVPVPRHWCHKRKYLQGKRGIEKPPFQLPEFIAQTGIAEVRDSVAEDDEKKKNKQRARERVQPKMGRVDIDYQVLHDAFFRFQTKPKLTQLGDLYYEGKEFEVKVKAKVPGQLSDELKAALGMVEGVPPPWLLNVQRYGPPPAYPNLKIPGLNAPIPEGASFGYHPGGWGKPPVDENGVPLYGDVFGKATESENQVGNIARLITRRCWRLTTAVRQGEEINRERWGELEEEEEEEEEDEGEEEQEGAEGADEGDAEAEGLDATGLETPLVDGISSVASGLTTPGVVDLRKGRGTETPDVPQQLYTVLEQKETSVGTSLYGSGHAYVVPGGAESSGTRTETGRVRRRFEDAPSSTSESADPAAEDEEEAAKKKKKAKTEKSKKLKDFKF</sequence>
<accession>G4Z0L8</accession>
<dbReference type="KEGG" id="psoj:PHYSODRAFT_297360"/>
<dbReference type="RefSeq" id="XP_009521155.1">
    <property type="nucleotide sequence ID" value="XM_009522860.1"/>
</dbReference>
<feature type="compositionally biased region" description="Basic and acidic residues" evidence="1">
    <location>
        <begin position="121"/>
        <end position="132"/>
    </location>
</feature>
<dbReference type="AlphaFoldDB" id="G4Z0L8"/>
<feature type="region of interest" description="Disordered" evidence="1">
    <location>
        <begin position="516"/>
        <end position="586"/>
    </location>
</feature>
<feature type="compositionally biased region" description="Low complexity" evidence="1">
    <location>
        <begin position="548"/>
        <end position="558"/>
    </location>
</feature>
<organism evidence="3 4">
    <name type="scientific">Phytophthora sojae (strain P6497)</name>
    <name type="common">Soybean stem and root rot agent</name>
    <name type="synonym">Phytophthora megasperma f. sp. glycines</name>
    <dbReference type="NCBI Taxonomy" id="1094619"/>
    <lineage>
        <taxon>Eukaryota</taxon>
        <taxon>Sar</taxon>
        <taxon>Stramenopiles</taxon>
        <taxon>Oomycota</taxon>
        <taxon>Peronosporomycetes</taxon>
        <taxon>Peronosporales</taxon>
        <taxon>Peronosporaceae</taxon>
        <taxon>Phytophthora</taxon>
    </lineage>
</organism>
<feature type="region of interest" description="Disordered" evidence="1">
    <location>
        <begin position="472"/>
        <end position="499"/>
    </location>
</feature>
<dbReference type="InterPro" id="IPR006568">
    <property type="entry name" value="PSP_pro-rich"/>
</dbReference>